<dbReference type="InterPro" id="IPR050612">
    <property type="entry name" value="Prok_Mopterin_Oxidored"/>
</dbReference>
<dbReference type="InterPro" id="IPR006656">
    <property type="entry name" value="Mopterin_OxRdtase"/>
</dbReference>
<dbReference type="EMBL" id="ATHI01000004">
    <property type="protein sequence ID" value="EPR35427.1"/>
    <property type="molecule type" value="Genomic_DNA"/>
</dbReference>
<dbReference type="AlphaFoldDB" id="S7TDY9"/>
<dbReference type="Pfam" id="PF00384">
    <property type="entry name" value="Molybdopterin"/>
    <property type="match status" value="1"/>
</dbReference>
<dbReference type="Pfam" id="PF04879">
    <property type="entry name" value="Molybdop_Fe4S4"/>
    <property type="match status" value="1"/>
</dbReference>
<accession>S7TDY9</accession>
<keyword evidence="4" id="KW-0411">Iron-sulfur</keyword>
<dbReference type="PATRIC" id="fig|1121439.3.peg.516"/>
<dbReference type="InterPro" id="IPR009010">
    <property type="entry name" value="Asp_de-COase-like_dom_sf"/>
</dbReference>
<dbReference type="STRING" id="1121439.dsat_2128"/>
<comment type="similarity">
    <text evidence="1">Belongs to the prokaryotic molybdopterin-containing oxidoreductase family.</text>
</comment>
<dbReference type="Gene3D" id="3.30.2070.10">
    <property type="entry name" value="Formate dehydrogenase/DMSO reductase"/>
    <property type="match status" value="1"/>
</dbReference>
<dbReference type="Gene3D" id="3.40.50.740">
    <property type="match status" value="1"/>
</dbReference>
<dbReference type="Proteomes" id="UP000014975">
    <property type="component" value="Unassembled WGS sequence"/>
</dbReference>
<reference evidence="6 7" key="1">
    <citation type="journal article" date="2013" name="Genome Announc.">
        <title>Draft genome sequences for three mercury-methylating, sulfate-reducing bacteria.</title>
        <authorList>
            <person name="Brown S.D."/>
            <person name="Hurt R.A.Jr."/>
            <person name="Gilmour C.C."/>
            <person name="Elias D.A."/>
        </authorList>
    </citation>
    <scope>NUCLEOTIDE SEQUENCE [LARGE SCALE GENOMIC DNA]</scope>
    <source>
        <strain evidence="6 7">DSM 16529</strain>
    </source>
</reference>
<protein>
    <submittedName>
        <fullName evidence="6">Molybdopterin oxidoreductase</fullName>
    </submittedName>
</protein>
<evidence type="ECO:0000256" key="3">
    <source>
        <dbReference type="ARBA" id="ARBA00023004"/>
    </source>
</evidence>
<comment type="caution">
    <text evidence="6">The sequence shown here is derived from an EMBL/GenBank/DDBJ whole genome shotgun (WGS) entry which is preliminary data.</text>
</comment>
<dbReference type="SUPFAM" id="SSF53706">
    <property type="entry name" value="Formate dehydrogenase/DMSO reductase, domains 1-3"/>
    <property type="match status" value="1"/>
</dbReference>
<evidence type="ECO:0000256" key="1">
    <source>
        <dbReference type="ARBA" id="ARBA00010312"/>
    </source>
</evidence>
<dbReference type="InterPro" id="IPR006963">
    <property type="entry name" value="Mopterin_OxRdtase_4Fe-4S_dom"/>
</dbReference>
<dbReference type="Gene3D" id="2.40.40.20">
    <property type="match status" value="1"/>
</dbReference>
<dbReference type="GO" id="GO:0051536">
    <property type="term" value="F:iron-sulfur cluster binding"/>
    <property type="evidence" value="ECO:0007669"/>
    <property type="project" value="UniProtKB-KW"/>
</dbReference>
<dbReference type="PANTHER" id="PTHR43742">
    <property type="entry name" value="TRIMETHYLAMINE-N-OXIDE REDUCTASE"/>
    <property type="match status" value="1"/>
</dbReference>
<keyword evidence="2" id="KW-0479">Metal-binding</keyword>
<evidence type="ECO:0000259" key="5">
    <source>
        <dbReference type="PROSITE" id="PS51669"/>
    </source>
</evidence>
<keyword evidence="3" id="KW-0408">Iron</keyword>
<proteinExistence type="inferred from homology"/>
<feature type="domain" description="4Fe-4S Mo/W bis-MGD-type" evidence="5">
    <location>
        <begin position="1"/>
        <end position="58"/>
    </location>
</feature>
<evidence type="ECO:0000256" key="4">
    <source>
        <dbReference type="ARBA" id="ARBA00023014"/>
    </source>
</evidence>
<evidence type="ECO:0000313" key="7">
    <source>
        <dbReference type="Proteomes" id="UP000014975"/>
    </source>
</evidence>
<evidence type="ECO:0000256" key="2">
    <source>
        <dbReference type="ARBA" id="ARBA00022723"/>
    </source>
</evidence>
<dbReference type="InterPro" id="IPR006657">
    <property type="entry name" value="MoPterin_dinucl-bd_dom"/>
</dbReference>
<dbReference type="CDD" id="cd02775">
    <property type="entry name" value="MopB_CT"/>
    <property type="match status" value="1"/>
</dbReference>
<dbReference type="SMART" id="SM00926">
    <property type="entry name" value="Molybdop_Fe4S4"/>
    <property type="match status" value="1"/>
</dbReference>
<name>S7TDY9_9BACT</name>
<dbReference type="GO" id="GO:0046872">
    <property type="term" value="F:metal ion binding"/>
    <property type="evidence" value="ECO:0007669"/>
    <property type="project" value="UniProtKB-KW"/>
</dbReference>
<organism evidence="6 7">
    <name type="scientific">Alkalidesulfovibrio alkalitolerans DSM 16529</name>
    <dbReference type="NCBI Taxonomy" id="1121439"/>
    <lineage>
        <taxon>Bacteria</taxon>
        <taxon>Pseudomonadati</taxon>
        <taxon>Thermodesulfobacteriota</taxon>
        <taxon>Desulfovibrionia</taxon>
        <taxon>Desulfovibrionales</taxon>
        <taxon>Desulfovibrionaceae</taxon>
        <taxon>Alkalidesulfovibrio</taxon>
    </lineage>
</organism>
<dbReference type="OrthoDB" id="9810782at2"/>
<dbReference type="GO" id="GO:0016491">
    <property type="term" value="F:oxidoreductase activity"/>
    <property type="evidence" value="ECO:0007669"/>
    <property type="project" value="InterPro"/>
</dbReference>
<sequence>MKRTLTACTRHCNDGCSLIVEQGDDGRTTIRGNPDHPFTAGFICAKTARFMDRLNAPERIVHPLARDKAGGGEFRRVSWDEAYDLIAARLDPLRATPQDILHAYGFASFGVLHKASRHLFALLGSAQATGSMCLGAGVAAMKGMFGALVEPDYFELVNARVIVNWGRNMDAHSPHVARIVDRARGKGARVLAITPGDPGYAPHTDAHVRIRPGTDRFLAAATLRLLHDRGGLDDAALSRAANGREFLAMLVGIDVAAALDASGARLEDALALVDAYAQKPAATLLGRGLQRYAFGGENAAFTAALAVATGNVGIPGAGVFYATGDRGVMVPAFKPPREKPPRTFSFVDLGGELRRAREAGQPVRFVWVEGTNVVTQGQDSAAVRDELERAFTVVVEPFMTDTARTADVILPPALMLECRDAVSGSQHEWLHYSAQVFAPRGEAKSPFAIARELAGRLNPPVDFPSEDEALARALKGRKMKTTLAELEARGCIQGPPPGIPFMDGKYAHPDGLCRLPAELHAEPAAPEGLPLRLVSYVQKRYLLSQVPEGEQEGPATAWLAPELLRSLGLAPGEAAALHGERGSMDVVLAAQEGLSPDCVHVPRGDWLSRGRCVNLLTAGRKTDMGELAAYYDQWCRIERQSLAGE</sequence>
<dbReference type="Gene3D" id="2.20.25.90">
    <property type="entry name" value="ADC-like domains"/>
    <property type="match status" value="1"/>
</dbReference>
<dbReference type="Pfam" id="PF01568">
    <property type="entry name" value="Molydop_binding"/>
    <property type="match status" value="1"/>
</dbReference>
<gene>
    <name evidence="6" type="ORF">dsat_2128</name>
</gene>
<evidence type="ECO:0000313" key="6">
    <source>
        <dbReference type="EMBL" id="EPR35427.1"/>
    </source>
</evidence>
<keyword evidence="7" id="KW-1185">Reference proteome</keyword>
<dbReference type="eggNOG" id="COG0243">
    <property type="taxonomic scope" value="Bacteria"/>
</dbReference>
<dbReference type="PANTHER" id="PTHR43742:SF6">
    <property type="entry name" value="OXIDOREDUCTASE YYAE-RELATED"/>
    <property type="match status" value="1"/>
</dbReference>
<dbReference type="RefSeq" id="WP_020886014.1">
    <property type="nucleotide sequence ID" value="NZ_ATHI01000004.1"/>
</dbReference>
<dbReference type="SUPFAM" id="SSF50692">
    <property type="entry name" value="ADC-like"/>
    <property type="match status" value="1"/>
</dbReference>
<dbReference type="Gene3D" id="3.40.228.10">
    <property type="entry name" value="Dimethylsulfoxide Reductase, domain 2"/>
    <property type="match status" value="1"/>
</dbReference>
<dbReference type="PROSITE" id="PS51669">
    <property type="entry name" value="4FE4S_MOW_BIS_MGD"/>
    <property type="match status" value="1"/>
</dbReference>
<dbReference type="GO" id="GO:0043546">
    <property type="term" value="F:molybdopterin cofactor binding"/>
    <property type="evidence" value="ECO:0007669"/>
    <property type="project" value="InterPro"/>
</dbReference>